<dbReference type="RefSeq" id="WP_197316125.1">
    <property type="nucleotide sequence ID" value="NZ_JADZSC010000001.1"/>
</dbReference>
<name>A0A931HTS0_9BACI</name>
<dbReference type="CDD" id="cd09279">
    <property type="entry name" value="RNase_HI_like"/>
    <property type="match status" value="1"/>
</dbReference>
<dbReference type="GO" id="GO:0003676">
    <property type="term" value="F:nucleic acid binding"/>
    <property type="evidence" value="ECO:0007669"/>
    <property type="project" value="InterPro"/>
</dbReference>
<gene>
    <name evidence="2" type="ORF">H0267_04765</name>
</gene>
<proteinExistence type="predicted"/>
<evidence type="ECO:0000313" key="2">
    <source>
        <dbReference type="EMBL" id="MBH0229522.1"/>
    </source>
</evidence>
<dbReference type="AlphaFoldDB" id="A0A931HTS0"/>
<dbReference type="SUPFAM" id="SSF53098">
    <property type="entry name" value="Ribonuclease H-like"/>
    <property type="match status" value="1"/>
</dbReference>
<dbReference type="EMBL" id="JADZSC010000001">
    <property type="protein sequence ID" value="MBH0229522.1"/>
    <property type="molecule type" value="Genomic_DNA"/>
</dbReference>
<organism evidence="2 3">
    <name type="scientific">Halobacillus yeomjeoni</name>
    <dbReference type="NCBI Taxonomy" id="311194"/>
    <lineage>
        <taxon>Bacteria</taxon>
        <taxon>Bacillati</taxon>
        <taxon>Bacillota</taxon>
        <taxon>Bacilli</taxon>
        <taxon>Bacillales</taxon>
        <taxon>Bacillaceae</taxon>
        <taxon>Halobacillus</taxon>
    </lineage>
</organism>
<dbReference type="Gene3D" id="3.30.420.10">
    <property type="entry name" value="Ribonuclease H-like superfamily/Ribonuclease H"/>
    <property type="match status" value="1"/>
</dbReference>
<protein>
    <submittedName>
        <fullName evidence="2">Ribonuclease HI family protein</fullName>
    </submittedName>
</protein>
<dbReference type="Pfam" id="PF13456">
    <property type="entry name" value="RVT_3"/>
    <property type="match status" value="1"/>
</dbReference>
<dbReference type="Proteomes" id="UP000614490">
    <property type="component" value="Unassembled WGS sequence"/>
</dbReference>
<dbReference type="PANTHER" id="PTHR47723">
    <property type="entry name" value="OS05G0353850 PROTEIN"/>
    <property type="match status" value="1"/>
</dbReference>
<dbReference type="InterPro" id="IPR012337">
    <property type="entry name" value="RNaseH-like_sf"/>
</dbReference>
<sequence length="128" mass="14742">MIEVYTDAAASGDPGRSGAGIVIKRGKQMEEYSFFLGVYSNHEAEFLSVIKALELCRERYPGEILSIRTDAKIVVDTIDKNFTKNEKFIPLFEKIIELQKDFSYVFFKWIPDKQNKNADRLARQALQK</sequence>
<accession>A0A931HTS0</accession>
<dbReference type="PANTHER" id="PTHR47723:SF19">
    <property type="entry name" value="POLYNUCLEOTIDYL TRANSFERASE, RIBONUCLEASE H-LIKE SUPERFAMILY PROTEIN"/>
    <property type="match status" value="1"/>
</dbReference>
<evidence type="ECO:0000259" key="1">
    <source>
        <dbReference type="PROSITE" id="PS50879"/>
    </source>
</evidence>
<evidence type="ECO:0000313" key="3">
    <source>
        <dbReference type="Proteomes" id="UP000614490"/>
    </source>
</evidence>
<comment type="caution">
    <text evidence="2">The sequence shown here is derived from an EMBL/GenBank/DDBJ whole genome shotgun (WGS) entry which is preliminary data.</text>
</comment>
<dbReference type="InterPro" id="IPR053151">
    <property type="entry name" value="RNase_H-like"/>
</dbReference>
<dbReference type="PROSITE" id="PS50879">
    <property type="entry name" value="RNASE_H_1"/>
    <property type="match status" value="1"/>
</dbReference>
<feature type="domain" description="RNase H type-1" evidence="1">
    <location>
        <begin position="1"/>
        <end position="127"/>
    </location>
</feature>
<keyword evidence="3" id="KW-1185">Reference proteome</keyword>
<dbReference type="InterPro" id="IPR002156">
    <property type="entry name" value="RNaseH_domain"/>
</dbReference>
<reference evidence="2 3" key="1">
    <citation type="journal article" date="2005" name="Int. J. Syst. Evol. Microbiol.">
        <title>Halobacillus yeomjeoni sp. nov., isolated from a marine solar saltern in Korea.</title>
        <authorList>
            <person name="Yoon J.H."/>
            <person name="Kang S.J."/>
            <person name="Lee C.H."/>
            <person name="Oh H.W."/>
            <person name="Oh T.K."/>
        </authorList>
    </citation>
    <scope>NUCLEOTIDE SEQUENCE [LARGE SCALE GENOMIC DNA]</scope>
    <source>
        <strain evidence="2 3">KCTC 3957</strain>
    </source>
</reference>
<dbReference type="InterPro" id="IPR036397">
    <property type="entry name" value="RNaseH_sf"/>
</dbReference>
<dbReference type="GO" id="GO:0004523">
    <property type="term" value="F:RNA-DNA hybrid ribonuclease activity"/>
    <property type="evidence" value="ECO:0007669"/>
    <property type="project" value="InterPro"/>
</dbReference>